<dbReference type="SUPFAM" id="SSF52540">
    <property type="entry name" value="P-loop containing nucleoside triphosphate hydrolases"/>
    <property type="match status" value="1"/>
</dbReference>
<organism evidence="1">
    <name type="scientific">[Clostridium] nexile</name>
    <dbReference type="NCBI Taxonomy" id="29361"/>
    <lineage>
        <taxon>Bacteria</taxon>
        <taxon>Bacillati</taxon>
        <taxon>Bacillota</taxon>
        <taxon>Clostridia</taxon>
        <taxon>Lachnospirales</taxon>
        <taxon>Lachnospiraceae</taxon>
        <taxon>Tyzzerella</taxon>
    </lineage>
</organism>
<evidence type="ECO:0008006" key="2">
    <source>
        <dbReference type="Google" id="ProtNLM"/>
    </source>
</evidence>
<dbReference type="EMBL" id="CACRTG010000041">
    <property type="protein sequence ID" value="VYT34775.1"/>
    <property type="molecule type" value="Genomic_DNA"/>
</dbReference>
<protein>
    <recommendedName>
        <fullName evidence="2">Restriction endonuclease type IV Mrr domain-containing protein</fullName>
    </recommendedName>
</protein>
<accession>A0A6N2VWL9</accession>
<gene>
    <name evidence="1" type="ORF">CNLFYP112_02982</name>
</gene>
<dbReference type="Gene3D" id="3.40.50.300">
    <property type="entry name" value="P-loop containing nucleotide triphosphate hydrolases"/>
    <property type="match status" value="1"/>
</dbReference>
<dbReference type="GO" id="GO:0003676">
    <property type="term" value="F:nucleic acid binding"/>
    <property type="evidence" value="ECO:0007669"/>
    <property type="project" value="InterPro"/>
</dbReference>
<dbReference type="InterPro" id="IPR027417">
    <property type="entry name" value="P-loop_NTPase"/>
</dbReference>
<dbReference type="Gene3D" id="3.40.1350.10">
    <property type="match status" value="1"/>
</dbReference>
<sequence length="994" mass="116219">MNNRKRNNKKNNNWEEWETLAYEYVRDIYKDAKIQEEKHTNTSHDSGFDGIWLLRSNDRALMKLVLMEAKYRNSQSSLPLNDCAKAIIIAFNLSASQLYIVTNIPFAPQTKENTAKFQKRANIEIICVAGDDLKKFIKKKKAYLINQCNISKGFISKIEKSIVSDINSEDFCELKNLNEDYVDVPERTEQIKQITKGLVFQSVVYLISGNTGTGKTVLCDKVREVLEKFNYESCIIDLSLCTSSRILYLSVLESIWGVKLEPILEDSDLEKYIDTLLSVGDSHANPEIINAVKYILLSTYSNYQKHKDIYLHLLLKYLDLILNSKREFLKIVIFFENLHTVSEETFAFLLNIIQNLKKNNIRVVLETRTPFFMSKLNKIEKSHNYFQYIKNIVDSEFKIAQFKRENAIKVIKKHFTLTNQACDSLAEILCDNPFELHNAVKLLEGQPCGFENYINTFSSEELKRYWEKLGIKFSATTMSLINNLKNISYFSQVFELAVILKGRIPREIFALFFNENCDYVINACINSTVFDMKNGKLICHHLRYLDAMKEISDENLRYQTAKRLLPYVLEHEQSDEYYLLIELDILYIIGDIKNIPHRTRYITHLLMEMHQYQDAFTALLRYIEVTKKSTEMPLEILFSSLDCIRELHEENNANYEFIYDLVEKNIILKYVDFEKNKFWYKYLLILWHKNFVSGNLQKAFKISLKLYDSLKNSAELFEDEEDYPGQVYNAYGLSVKMCSSGDDAYLIFKEGVNRYPCSYYAQAALLSQEGNQLMKRNPEEAAEKYKQLIEIVKDKRYPYQEILHTKTDIAMSFFLAGKFYQSKLWAQRSIEEASALNMYSQKGRAENIYGCCLAAETNYETSIEKFRESIYLLEISKSELYLWRAQLNLASVLLLRSENEEKAKELLFIVLNTLKNMFAVKITKDKQSVPYHGMLLVLRYLYDLNELQIVNDVKLRFSGTDLMADFSRLLAEKDWRSQFRTKVIYYSGIVLVTG</sequence>
<proteinExistence type="predicted"/>
<evidence type="ECO:0000313" key="1">
    <source>
        <dbReference type="EMBL" id="VYT34775.1"/>
    </source>
</evidence>
<name>A0A6N2VWL9_9FIRM</name>
<dbReference type="AlphaFoldDB" id="A0A6N2VWL9"/>
<reference evidence="1" key="1">
    <citation type="submission" date="2019-11" db="EMBL/GenBank/DDBJ databases">
        <authorList>
            <person name="Feng L."/>
        </authorList>
    </citation>
    <scope>NUCLEOTIDE SEQUENCE</scope>
    <source>
        <strain evidence="1">CnexileLFYP112</strain>
    </source>
</reference>
<dbReference type="InterPro" id="IPR011856">
    <property type="entry name" value="tRNA_endonuc-like_dom_sf"/>
</dbReference>